<keyword evidence="5" id="KW-0732">Signal</keyword>
<evidence type="ECO:0000256" key="2">
    <source>
        <dbReference type="ARBA" id="ARBA00023125"/>
    </source>
</evidence>
<feature type="domain" description="HTH araC/xylS-type" evidence="6">
    <location>
        <begin position="423"/>
        <end position="525"/>
    </location>
</feature>
<dbReference type="SMART" id="SM00342">
    <property type="entry name" value="HTH_ARAC"/>
    <property type="match status" value="1"/>
</dbReference>
<comment type="caution">
    <text evidence="7">The sequence shown here is derived from an EMBL/GenBank/DDBJ whole genome shotgun (WGS) entry which is preliminary data.</text>
</comment>
<dbReference type="GO" id="GO:0003700">
    <property type="term" value="F:DNA-binding transcription factor activity"/>
    <property type="evidence" value="ECO:0007669"/>
    <property type="project" value="InterPro"/>
</dbReference>
<evidence type="ECO:0000259" key="6">
    <source>
        <dbReference type="PROSITE" id="PS01124"/>
    </source>
</evidence>
<dbReference type="Gene3D" id="1.25.40.10">
    <property type="entry name" value="Tetratricopeptide repeat domain"/>
    <property type="match status" value="1"/>
</dbReference>
<dbReference type="STRING" id="28128.HMPREF3226_02875"/>
<dbReference type="Gene3D" id="1.10.10.60">
    <property type="entry name" value="Homeodomain-like"/>
    <property type="match status" value="1"/>
</dbReference>
<dbReference type="Pfam" id="PF12833">
    <property type="entry name" value="HTH_18"/>
    <property type="match status" value="1"/>
</dbReference>
<organism evidence="7 8">
    <name type="scientific">Prevotella corporis</name>
    <dbReference type="NCBI Taxonomy" id="28128"/>
    <lineage>
        <taxon>Bacteria</taxon>
        <taxon>Pseudomonadati</taxon>
        <taxon>Bacteroidota</taxon>
        <taxon>Bacteroidia</taxon>
        <taxon>Bacteroidales</taxon>
        <taxon>Prevotellaceae</taxon>
        <taxon>Prevotella</taxon>
    </lineage>
</organism>
<name>A0A133PT34_9BACT</name>
<keyword evidence="4" id="KW-1133">Transmembrane helix</keyword>
<evidence type="ECO:0000256" key="3">
    <source>
        <dbReference type="ARBA" id="ARBA00023163"/>
    </source>
</evidence>
<gene>
    <name evidence="7" type="ORF">HMPREF3226_02875</name>
</gene>
<keyword evidence="4" id="KW-0472">Membrane</keyword>
<keyword evidence="1" id="KW-0805">Transcription regulation</keyword>
<dbReference type="OrthoDB" id="1117518at2"/>
<proteinExistence type="predicted"/>
<evidence type="ECO:0000256" key="4">
    <source>
        <dbReference type="SAM" id="Phobius"/>
    </source>
</evidence>
<keyword evidence="2" id="KW-0238">DNA-binding</keyword>
<evidence type="ECO:0000313" key="7">
    <source>
        <dbReference type="EMBL" id="KXA32024.1"/>
    </source>
</evidence>
<dbReference type="eggNOG" id="COG2207">
    <property type="taxonomic scope" value="Bacteria"/>
</dbReference>
<evidence type="ECO:0000313" key="8">
    <source>
        <dbReference type="Proteomes" id="UP000070533"/>
    </source>
</evidence>
<dbReference type="SUPFAM" id="SSF46689">
    <property type="entry name" value="Homeodomain-like"/>
    <property type="match status" value="1"/>
</dbReference>
<accession>A0A133PT34</accession>
<feature type="signal peptide" evidence="5">
    <location>
        <begin position="1"/>
        <end position="22"/>
    </location>
</feature>
<dbReference type="AlphaFoldDB" id="A0A133PT34"/>
<evidence type="ECO:0000256" key="1">
    <source>
        <dbReference type="ARBA" id="ARBA00023015"/>
    </source>
</evidence>
<dbReference type="InterPro" id="IPR009057">
    <property type="entry name" value="Homeodomain-like_sf"/>
</dbReference>
<dbReference type="PANTHER" id="PTHR43280">
    <property type="entry name" value="ARAC-FAMILY TRANSCRIPTIONAL REGULATOR"/>
    <property type="match status" value="1"/>
</dbReference>
<protein>
    <submittedName>
        <fullName evidence="7">Transcriptional regulator, AraC family</fullName>
    </submittedName>
</protein>
<dbReference type="Proteomes" id="UP000070533">
    <property type="component" value="Unassembled WGS sequence"/>
</dbReference>
<reference evidence="8" key="1">
    <citation type="submission" date="2016-01" db="EMBL/GenBank/DDBJ databases">
        <authorList>
            <person name="Mitreva M."/>
            <person name="Pepin K.H."/>
            <person name="Mihindukulasuriya K.A."/>
            <person name="Fulton R."/>
            <person name="Fronick C."/>
            <person name="O'Laughlin M."/>
            <person name="Miner T."/>
            <person name="Herter B."/>
            <person name="Rosa B.A."/>
            <person name="Cordes M."/>
            <person name="Tomlinson C."/>
            <person name="Wollam A."/>
            <person name="Palsikar V.B."/>
            <person name="Mardis E.R."/>
            <person name="Wilson R.K."/>
        </authorList>
    </citation>
    <scope>NUCLEOTIDE SEQUENCE [LARGE SCALE GENOMIC DNA]</scope>
    <source>
        <strain evidence="8">MJR7716</strain>
    </source>
</reference>
<keyword evidence="8" id="KW-1185">Reference proteome</keyword>
<dbReference type="RefSeq" id="WP_060941471.1">
    <property type="nucleotide sequence ID" value="NZ_KQ957345.1"/>
</dbReference>
<dbReference type="InterPro" id="IPR011990">
    <property type="entry name" value="TPR-like_helical_dom_sf"/>
</dbReference>
<keyword evidence="3" id="KW-0804">Transcription</keyword>
<keyword evidence="4" id="KW-0812">Transmembrane</keyword>
<feature type="transmembrane region" description="Helical" evidence="4">
    <location>
        <begin position="357"/>
        <end position="377"/>
    </location>
</feature>
<dbReference type="PROSITE" id="PS01124">
    <property type="entry name" value="HTH_ARAC_FAMILY_2"/>
    <property type="match status" value="1"/>
</dbReference>
<dbReference type="PANTHER" id="PTHR43280:SF29">
    <property type="entry name" value="ARAC-FAMILY TRANSCRIPTIONAL REGULATOR"/>
    <property type="match status" value="1"/>
</dbReference>
<dbReference type="PATRIC" id="fig|28128.5.peg.2962"/>
<feature type="chain" id="PRO_5007458403" evidence="5">
    <location>
        <begin position="23"/>
        <end position="532"/>
    </location>
</feature>
<evidence type="ECO:0000256" key="5">
    <source>
        <dbReference type="SAM" id="SignalP"/>
    </source>
</evidence>
<dbReference type="GO" id="GO:0043565">
    <property type="term" value="F:sequence-specific DNA binding"/>
    <property type="evidence" value="ECO:0007669"/>
    <property type="project" value="InterPro"/>
</dbReference>
<dbReference type="InterPro" id="IPR018060">
    <property type="entry name" value="HTH_AraC"/>
</dbReference>
<dbReference type="SUPFAM" id="SSF48452">
    <property type="entry name" value="TPR-like"/>
    <property type="match status" value="1"/>
</dbReference>
<sequence length="532" mass="61736">MNWKRYSITLCLLLLTLPLIHAQNVDWGGLKTKMTERQLLNMADAALVVGNRPDSALIYNIMLITKLQHKKPLTTEEKRYIAIGYNRSGFIYMFYLFDYASAMECLIKANQYCEDEKLRISINQNMGHLYSLYAVCFPSANNVEAARHYYRKAFNKALQMKDWTNMVSSFINFWNFGLEKENINAFRKQTELFEQTHITKPTPHQQYARMMLKVVRALQKKRYAEATAILKKQMKYGRNSIDDRLRCASCWHIASIYKMAEQPDSALAYSLKLEQMGRTLKLKDVETDADKLLCALFNEKGKKESADRYQLAYYRNRDSLLIANNLNSVKNNHLLSNVRSLANEVSNLKQKRRLQNLLALLSAGIVLITIAFLIILFRKNRRLKNQNITLYQRMQLQIAGGKPKYSKSNLDEEGKSMLRQKIEKVMKESEEIYNEDFSIEQLAKLCHAGKKDISQVINEKFGQSFILLLSEYRVKEACRRMNDITNSQRFTLESIGHSVGFKARESFSRAFKRVTGLSPSDYQKIAKTHTKA</sequence>
<dbReference type="EMBL" id="LRQG01000263">
    <property type="protein sequence ID" value="KXA32024.1"/>
    <property type="molecule type" value="Genomic_DNA"/>
</dbReference>